<feature type="signal peptide" evidence="3">
    <location>
        <begin position="1"/>
        <end position="22"/>
    </location>
</feature>
<evidence type="ECO:0000259" key="4">
    <source>
        <dbReference type="Pfam" id="PF01464"/>
    </source>
</evidence>
<dbReference type="EMBL" id="JAFLNC010000006">
    <property type="protein sequence ID" value="MBO0335289.1"/>
    <property type="molecule type" value="Genomic_DNA"/>
</dbReference>
<proteinExistence type="inferred from homology"/>
<dbReference type="Gene3D" id="1.10.530.10">
    <property type="match status" value="1"/>
</dbReference>
<dbReference type="SUPFAM" id="SSF53955">
    <property type="entry name" value="Lysozyme-like"/>
    <property type="match status" value="1"/>
</dbReference>
<evidence type="ECO:0000313" key="5">
    <source>
        <dbReference type="EMBL" id="MBO0335289.1"/>
    </source>
</evidence>
<gene>
    <name evidence="5" type="ORF">J0X12_16835</name>
</gene>
<accession>A0ABS3FA79</accession>
<evidence type="ECO:0000256" key="1">
    <source>
        <dbReference type="ARBA" id="ARBA00009387"/>
    </source>
</evidence>
<comment type="similarity">
    <text evidence="1">Belongs to the virb1 family.</text>
</comment>
<feature type="region of interest" description="Disordered" evidence="2">
    <location>
        <begin position="214"/>
        <end position="233"/>
    </location>
</feature>
<sequence>MRILTWSLALILFALQTPVSEAASVIATEPQYAETCGKAVTAAERAHRLPKRLLTAVSLTESGHWHKEKQEMIAWPWTVYAEGRGRYLPSKAAAIQEVKALKAKGVRNIDVGCMQVNLHYHPDAFEDLDAALDPKQNTLYAAKLLKSLREESRSWNTAIAHYHSRTHKYNVPYRQKVLKIWQKERRKDTEARMAAAREAYQLKREQLAERIKEASQRRFTQENKQKLAMSPSS</sequence>
<organism evidence="5 6">
    <name type="scientific">Sneathiella sedimenti</name>
    <dbReference type="NCBI Taxonomy" id="2816034"/>
    <lineage>
        <taxon>Bacteria</taxon>
        <taxon>Pseudomonadati</taxon>
        <taxon>Pseudomonadota</taxon>
        <taxon>Alphaproteobacteria</taxon>
        <taxon>Sneathiellales</taxon>
        <taxon>Sneathiellaceae</taxon>
        <taxon>Sneathiella</taxon>
    </lineage>
</organism>
<evidence type="ECO:0000313" key="6">
    <source>
        <dbReference type="Proteomes" id="UP000664761"/>
    </source>
</evidence>
<feature type="compositionally biased region" description="Basic and acidic residues" evidence="2">
    <location>
        <begin position="214"/>
        <end position="225"/>
    </location>
</feature>
<dbReference type="InterPro" id="IPR008258">
    <property type="entry name" value="Transglycosylase_SLT_dom_1"/>
</dbReference>
<protein>
    <submittedName>
        <fullName evidence="5">Transglycosylase SLT domain-containing protein</fullName>
    </submittedName>
</protein>
<dbReference type="Pfam" id="PF01464">
    <property type="entry name" value="SLT"/>
    <property type="match status" value="1"/>
</dbReference>
<comment type="caution">
    <text evidence="5">The sequence shown here is derived from an EMBL/GenBank/DDBJ whole genome shotgun (WGS) entry which is preliminary data.</text>
</comment>
<evidence type="ECO:0000256" key="3">
    <source>
        <dbReference type="SAM" id="SignalP"/>
    </source>
</evidence>
<feature type="domain" description="Transglycosylase SLT" evidence="4">
    <location>
        <begin position="41"/>
        <end position="164"/>
    </location>
</feature>
<feature type="chain" id="PRO_5045209961" evidence="3">
    <location>
        <begin position="23"/>
        <end position="233"/>
    </location>
</feature>
<name>A0ABS3FA79_9PROT</name>
<evidence type="ECO:0000256" key="2">
    <source>
        <dbReference type="SAM" id="MobiDB-lite"/>
    </source>
</evidence>
<dbReference type="InterPro" id="IPR023346">
    <property type="entry name" value="Lysozyme-like_dom_sf"/>
</dbReference>
<dbReference type="Proteomes" id="UP000664761">
    <property type="component" value="Unassembled WGS sequence"/>
</dbReference>
<reference evidence="5 6" key="1">
    <citation type="submission" date="2021-03" db="EMBL/GenBank/DDBJ databases">
        <title>Sneathiella sp. CAU 1612 isolated from Kang Won-do.</title>
        <authorList>
            <person name="Kim W."/>
        </authorList>
    </citation>
    <scope>NUCLEOTIDE SEQUENCE [LARGE SCALE GENOMIC DNA]</scope>
    <source>
        <strain evidence="5 6">CAU 1612</strain>
    </source>
</reference>
<dbReference type="RefSeq" id="WP_207047606.1">
    <property type="nucleotide sequence ID" value="NZ_JAFLNC010000006.1"/>
</dbReference>
<keyword evidence="6" id="KW-1185">Reference proteome</keyword>
<keyword evidence="3" id="KW-0732">Signal</keyword>